<keyword evidence="8" id="KW-1185">Reference proteome</keyword>
<evidence type="ECO:0000256" key="1">
    <source>
        <dbReference type="ARBA" id="ARBA00004651"/>
    </source>
</evidence>
<feature type="transmembrane region" description="Helical" evidence="6">
    <location>
        <begin position="7"/>
        <end position="25"/>
    </location>
</feature>
<feature type="transmembrane region" description="Helical" evidence="6">
    <location>
        <begin position="221"/>
        <end position="239"/>
    </location>
</feature>
<feature type="transmembrane region" description="Helical" evidence="6">
    <location>
        <begin position="110"/>
        <end position="129"/>
    </location>
</feature>
<evidence type="ECO:0000313" key="8">
    <source>
        <dbReference type="Proteomes" id="UP000319848"/>
    </source>
</evidence>
<keyword evidence="4 6" id="KW-1133">Transmembrane helix</keyword>
<protein>
    <submittedName>
        <fullName evidence="7">Na+-driven multidrug efflux pump</fullName>
    </submittedName>
</protein>
<dbReference type="CDD" id="cd12082">
    <property type="entry name" value="MATE_like"/>
    <property type="match status" value="1"/>
</dbReference>
<dbReference type="EMBL" id="VLKQ01000004">
    <property type="protein sequence ID" value="TWI13216.1"/>
    <property type="molecule type" value="Genomic_DNA"/>
</dbReference>
<feature type="transmembrane region" description="Helical" evidence="6">
    <location>
        <begin position="264"/>
        <end position="283"/>
    </location>
</feature>
<comment type="subcellular location">
    <subcellularLocation>
        <location evidence="1">Cell membrane</location>
        <topology evidence="1">Multi-pass membrane protein</topology>
    </subcellularLocation>
</comment>
<organism evidence="7 8">
    <name type="scientific">Flavobacterium cauense R2A-7</name>
    <dbReference type="NCBI Taxonomy" id="1341154"/>
    <lineage>
        <taxon>Bacteria</taxon>
        <taxon>Pseudomonadati</taxon>
        <taxon>Bacteroidota</taxon>
        <taxon>Flavobacteriia</taxon>
        <taxon>Flavobacteriales</taxon>
        <taxon>Flavobacteriaceae</taxon>
        <taxon>Flavobacterium</taxon>
    </lineage>
</organism>
<feature type="transmembrane region" description="Helical" evidence="6">
    <location>
        <begin position="150"/>
        <end position="168"/>
    </location>
</feature>
<evidence type="ECO:0000256" key="6">
    <source>
        <dbReference type="SAM" id="Phobius"/>
    </source>
</evidence>
<dbReference type="OrthoDB" id="512217at2"/>
<proteinExistence type="predicted"/>
<evidence type="ECO:0000313" key="7">
    <source>
        <dbReference type="EMBL" id="TWI13216.1"/>
    </source>
</evidence>
<dbReference type="Proteomes" id="UP000319848">
    <property type="component" value="Unassembled WGS sequence"/>
</dbReference>
<feature type="transmembrane region" description="Helical" evidence="6">
    <location>
        <begin position="79"/>
        <end position="98"/>
    </location>
</feature>
<accession>A0A562LZX7</accession>
<dbReference type="RefSeq" id="WP_158634617.1">
    <property type="nucleotide sequence ID" value="NZ_VLKQ01000004.1"/>
</dbReference>
<keyword evidence="3 6" id="KW-0812">Transmembrane</keyword>
<feature type="transmembrane region" description="Helical" evidence="6">
    <location>
        <begin position="180"/>
        <end position="200"/>
    </location>
</feature>
<feature type="transmembrane region" description="Helical" evidence="6">
    <location>
        <begin position="31"/>
        <end position="53"/>
    </location>
</feature>
<keyword evidence="2" id="KW-1003">Cell membrane</keyword>
<name>A0A562LZX7_9FLAO</name>
<reference evidence="7 8" key="1">
    <citation type="journal article" date="2015" name="Stand. Genomic Sci.">
        <title>Genomic Encyclopedia of Bacterial and Archaeal Type Strains, Phase III: the genomes of soil and plant-associated and newly described type strains.</title>
        <authorList>
            <person name="Whitman W.B."/>
            <person name="Woyke T."/>
            <person name="Klenk H.P."/>
            <person name="Zhou Y."/>
            <person name="Lilburn T.G."/>
            <person name="Beck B.J."/>
            <person name="De Vos P."/>
            <person name="Vandamme P."/>
            <person name="Eisen J.A."/>
            <person name="Garrity G."/>
            <person name="Hugenholtz P."/>
            <person name="Kyrpides N.C."/>
        </authorList>
    </citation>
    <scope>NUCLEOTIDE SEQUENCE [LARGE SCALE GENOMIC DNA]</scope>
    <source>
        <strain evidence="7 8">CGMCC 1.7270</strain>
    </source>
</reference>
<feature type="transmembrane region" description="Helical" evidence="6">
    <location>
        <begin position="304"/>
        <end position="324"/>
    </location>
</feature>
<keyword evidence="5 6" id="KW-0472">Membrane</keyword>
<evidence type="ECO:0000256" key="3">
    <source>
        <dbReference type="ARBA" id="ARBA00022692"/>
    </source>
</evidence>
<dbReference type="GO" id="GO:0005886">
    <property type="term" value="C:plasma membrane"/>
    <property type="evidence" value="ECO:0007669"/>
    <property type="project" value="UniProtKB-SubCell"/>
</dbReference>
<dbReference type="AlphaFoldDB" id="A0A562LZX7"/>
<dbReference type="InterPro" id="IPR002797">
    <property type="entry name" value="Polysacc_synth"/>
</dbReference>
<dbReference type="InterPro" id="IPR050833">
    <property type="entry name" value="Poly_Biosynth_Transport"/>
</dbReference>
<sequence>MSAFYKGFSGLSLFVSIPILMQYLGTTNYGVWVLIFTLFQLVLLMDFGLASVLKTKIPELEYSGNIGKVNAYIKSTYKISGYIALALFSMAVLFFWLFDVKSLLKIPFESGFVTRIFLLNIFFFCLNFIMNTHKALFVSVHRGKYAEQSIAVNQIVFLIALLLPVIVFTDQSDETKLYTISILNGIACFLVNFAYTVYFFKTEKYTLFTSEKLDKNYLKDILLLGIKYMAIQVGTLFLFSSDNYILAYFFGPKEIVPYEIVSKYFQFPLMILMAGMAPLWSIFTKNYLEKNQLVLKSTFRKFNYFFVLILAGVLLCVLIAPPVFKLWISEDFSVPLFLLIMVAIMTALRIFSTFYSYFFSGIGNLKSYLLLLSASVVVKIPLSYYFITLGFGISSVVMTSGLCLLVWCILQPIQAYKIVSKLKIDE</sequence>
<dbReference type="Pfam" id="PF01943">
    <property type="entry name" value="Polysacc_synt"/>
    <property type="match status" value="1"/>
</dbReference>
<gene>
    <name evidence="7" type="ORF">IP98_01198</name>
</gene>
<evidence type="ECO:0000256" key="5">
    <source>
        <dbReference type="ARBA" id="ARBA00023136"/>
    </source>
</evidence>
<evidence type="ECO:0000256" key="2">
    <source>
        <dbReference type="ARBA" id="ARBA00022475"/>
    </source>
</evidence>
<dbReference type="PANTHER" id="PTHR30250">
    <property type="entry name" value="PST FAMILY PREDICTED COLANIC ACID TRANSPORTER"/>
    <property type="match status" value="1"/>
</dbReference>
<feature type="transmembrane region" description="Helical" evidence="6">
    <location>
        <begin position="336"/>
        <end position="357"/>
    </location>
</feature>
<evidence type="ECO:0000256" key="4">
    <source>
        <dbReference type="ARBA" id="ARBA00022989"/>
    </source>
</evidence>
<comment type="caution">
    <text evidence="7">The sequence shown here is derived from an EMBL/GenBank/DDBJ whole genome shotgun (WGS) entry which is preliminary data.</text>
</comment>
<feature type="transmembrane region" description="Helical" evidence="6">
    <location>
        <begin position="393"/>
        <end position="413"/>
    </location>
</feature>
<dbReference type="STRING" id="1341154.FCR2A7T_04670"/>
<dbReference type="PANTHER" id="PTHR30250:SF11">
    <property type="entry name" value="O-ANTIGEN TRANSPORTER-RELATED"/>
    <property type="match status" value="1"/>
</dbReference>